<reference evidence="2 3" key="1">
    <citation type="submission" date="2018-03" db="EMBL/GenBank/DDBJ databases">
        <title>Whole genome sequencing of Histamine producing bacteria.</title>
        <authorList>
            <person name="Butler K."/>
        </authorList>
    </citation>
    <scope>NUCLEOTIDE SEQUENCE [LARGE SCALE GENOMIC DNA]</scope>
    <source>
        <strain evidence="2 3">ATCC 19614</strain>
    </source>
</reference>
<evidence type="ECO:0000313" key="2">
    <source>
        <dbReference type="EMBL" id="PSV48342.1"/>
    </source>
</evidence>
<feature type="domain" description="RecF/RecN/SMC N-terminal" evidence="1">
    <location>
        <begin position="80"/>
        <end position="673"/>
    </location>
</feature>
<evidence type="ECO:0000313" key="3">
    <source>
        <dbReference type="Proteomes" id="UP000241803"/>
    </source>
</evidence>
<dbReference type="RefSeq" id="WP_107252948.1">
    <property type="nucleotide sequence ID" value="NZ_PYOC01000002.1"/>
</dbReference>
<dbReference type="CDD" id="cd00267">
    <property type="entry name" value="ABC_ATPase"/>
    <property type="match status" value="1"/>
</dbReference>
<dbReference type="InterPro" id="IPR027417">
    <property type="entry name" value="P-loop_NTPase"/>
</dbReference>
<dbReference type="PANTHER" id="PTHR32182">
    <property type="entry name" value="DNA REPLICATION AND REPAIR PROTEIN RECF"/>
    <property type="match status" value="1"/>
</dbReference>
<dbReference type="SUPFAM" id="SSF52540">
    <property type="entry name" value="P-loop containing nucleoside triphosphate hydrolases"/>
    <property type="match status" value="1"/>
</dbReference>
<sequence>MSETKNEYLNFLESSLCSFSTKEKEIANLIFTNFDTVSSKGVAAGSRGKYISSLILNTPMVPFTSLRKEISKNKKKITRLNKLSIKGFRGFTECKDFDLSKQYSFIYGPNGTGKSSICEALEYKLTGKIHEAKSKRFDDGVYTRNIKELNTNVSLLVEYSDGTVSESIASPENEFMFIERNRIEGFARVSSYTNSEKQSRLSLLFGLDEFNKFCTGFSTSIKNSLVINPVKNQELVIERKKVDSSKAIIKNSKEQIKGFELRKNKLMAKYPKLSLVSDVIQQLKPDSVFMDNLNNKLSKYKKVIIRDLSPLNGLIVDVKQLRIKHNQCILMGKELSQSVNEINFLDLYKAISALKQGSTCCPSCDTPLDKVAKNPFDKAKTKLIELENIARKQTDFKEMKSAIENGILIFVSKLQKYEIETDLNYNNFLTAIGNVDTKLKGTLSKYEKENKENTPLIKEIEELNNLIKKHGLDYTEAKTINELYQESNRVIKQEKNKIDTFDVRNKNLILEASDESKRIDMIGHYAIAYDQLISKLRDYSNNLPGIIAGELSDASMDIYNNINKHPYPHEILIDLRLPKNPSENIMVQFIDGQNENALRVLSEGHLRCLGLSILLAKSIKDEQSIFIFDDVVNAIDDEHRTGVINEIFETNKYKEKQIIVTTHGEDFVKRLENQLPNKNLSKVLKRYDLVRNKNGRDIVISEDQNRQYLEKAQHSLDASKTKDGLMECRRALEDLTDRLWRKLSNEGFSSPVSVKLFAPGRSPDLYSLVDGLIALLNTIEKKPGVLSFVPSKSALEAIKDKSKKHQVNWNLLNKGTHEENRDEEFDENLAYELLGLLLQLDESIKSYVRPKELNALS</sequence>
<dbReference type="Proteomes" id="UP000241803">
    <property type="component" value="Unassembled WGS sequence"/>
</dbReference>
<keyword evidence="3" id="KW-1185">Reference proteome</keyword>
<dbReference type="InterPro" id="IPR003395">
    <property type="entry name" value="RecF/RecN/SMC_N"/>
</dbReference>
<dbReference type="EMBL" id="PYOC01000002">
    <property type="protein sequence ID" value="PSV48342.1"/>
    <property type="molecule type" value="Genomic_DNA"/>
</dbReference>
<gene>
    <name evidence="2" type="ORF">C9J47_07395</name>
</gene>
<comment type="caution">
    <text evidence="2">The sequence shown here is derived from an EMBL/GenBank/DDBJ whole genome shotgun (WGS) entry which is preliminary data.</text>
</comment>
<accession>A0A2T3LAK5</accession>
<dbReference type="GO" id="GO:0006302">
    <property type="term" value="P:double-strand break repair"/>
    <property type="evidence" value="ECO:0007669"/>
    <property type="project" value="TreeGrafter"/>
</dbReference>
<name>A0A2T3LAK5_9GAMM</name>
<organism evidence="2 3">
    <name type="scientific">Photobacterium indicum</name>
    <dbReference type="NCBI Taxonomy" id="81447"/>
    <lineage>
        <taxon>Bacteria</taxon>
        <taxon>Pseudomonadati</taxon>
        <taxon>Pseudomonadota</taxon>
        <taxon>Gammaproteobacteria</taxon>
        <taxon>Vibrionales</taxon>
        <taxon>Vibrionaceae</taxon>
        <taxon>Photobacterium</taxon>
    </lineage>
</organism>
<dbReference type="AlphaFoldDB" id="A0A2T3LAK5"/>
<dbReference type="GO" id="GO:0000731">
    <property type="term" value="P:DNA synthesis involved in DNA repair"/>
    <property type="evidence" value="ECO:0007669"/>
    <property type="project" value="TreeGrafter"/>
</dbReference>
<dbReference type="PANTHER" id="PTHR32182:SF0">
    <property type="entry name" value="DNA REPLICATION AND REPAIR PROTEIN RECF"/>
    <property type="match status" value="1"/>
</dbReference>
<proteinExistence type="predicted"/>
<dbReference type="Gene3D" id="3.40.50.300">
    <property type="entry name" value="P-loop containing nucleotide triphosphate hydrolases"/>
    <property type="match status" value="2"/>
</dbReference>
<evidence type="ECO:0000259" key="1">
    <source>
        <dbReference type="Pfam" id="PF02463"/>
    </source>
</evidence>
<dbReference type="Pfam" id="PF02463">
    <property type="entry name" value="SMC_N"/>
    <property type="match status" value="1"/>
</dbReference>
<protein>
    <recommendedName>
        <fullName evidence="1">RecF/RecN/SMC N-terminal domain-containing protein</fullName>
    </recommendedName>
</protein>